<evidence type="ECO:0000256" key="2">
    <source>
        <dbReference type="ARBA" id="ARBA00022748"/>
    </source>
</evidence>
<reference evidence="7 8" key="1">
    <citation type="submission" date="2019-02" db="EMBL/GenBank/DDBJ databases">
        <title>Deep-cultivation of Planctomycetes and their phenomic and genomic characterization uncovers novel biology.</title>
        <authorList>
            <person name="Wiegand S."/>
            <person name="Jogler M."/>
            <person name="Boedeker C."/>
            <person name="Pinto D."/>
            <person name="Vollmers J."/>
            <person name="Rivas-Marin E."/>
            <person name="Kohn T."/>
            <person name="Peeters S.H."/>
            <person name="Heuer A."/>
            <person name="Rast P."/>
            <person name="Oberbeckmann S."/>
            <person name="Bunk B."/>
            <person name="Jeske O."/>
            <person name="Meyerdierks A."/>
            <person name="Storesund J.E."/>
            <person name="Kallscheuer N."/>
            <person name="Luecker S."/>
            <person name="Lage O.M."/>
            <person name="Pohl T."/>
            <person name="Merkel B.J."/>
            <person name="Hornburger P."/>
            <person name="Mueller R.-W."/>
            <person name="Bruemmer F."/>
            <person name="Labrenz M."/>
            <person name="Spormann A.M."/>
            <person name="Op den Camp H."/>
            <person name="Overmann J."/>
            <person name="Amann R."/>
            <person name="Jetten M.S.M."/>
            <person name="Mascher T."/>
            <person name="Medema M.H."/>
            <person name="Devos D.P."/>
            <person name="Kaster A.-K."/>
            <person name="Ovreas L."/>
            <person name="Rohde M."/>
            <person name="Galperin M.Y."/>
            <person name="Jogler C."/>
        </authorList>
    </citation>
    <scope>NUCLEOTIDE SEQUENCE [LARGE SCALE GENOMIC DNA]</scope>
    <source>
        <strain evidence="7 8">V6</strain>
    </source>
</reference>
<keyword evidence="4" id="KW-0676">Redox-active center</keyword>
<comment type="subcellular location">
    <subcellularLocation>
        <location evidence="1">Cell envelope</location>
    </subcellularLocation>
</comment>
<gene>
    <name evidence="7" type="primary">resA_6</name>
    <name evidence="7" type="ORF">V6x_35480</name>
</gene>
<dbReference type="EMBL" id="CP036347">
    <property type="protein sequence ID" value="QDU03825.1"/>
    <property type="molecule type" value="Genomic_DNA"/>
</dbReference>
<protein>
    <submittedName>
        <fullName evidence="7">Thiol-disulfide oxidoreductase ResA</fullName>
    </submittedName>
</protein>
<name>A0A517WEZ5_9PLAN</name>
<evidence type="ECO:0000256" key="3">
    <source>
        <dbReference type="ARBA" id="ARBA00023157"/>
    </source>
</evidence>
<keyword evidence="3" id="KW-1015">Disulfide bond</keyword>
<dbReference type="Gene3D" id="3.40.30.10">
    <property type="entry name" value="Glutaredoxin"/>
    <property type="match status" value="1"/>
</dbReference>
<dbReference type="PROSITE" id="PS51352">
    <property type="entry name" value="THIOREDOXIN_2"/>
    <property type="match status" value="1"/>
</dbReference>
<dbReference type="PANTHER" id="PTHR42852:SF6">
    <property type="entry name" value="THIOL:DISULFIDE INTERCHANGE PROTEIN DSBE"/>
    <property type="match status" value="1"/>
</dbReference>
<evidence type="ECO:0000313" key="7">
    <source>
        <dbReference type="EMBL" id="QDU03825.1"/>
    </source>
</evidence>
<dbReference type="PANTHER" id="PTHR42852">
    <property type="entry name" value="THIOL:DISULFIDE INTERCHANGE PROTEIN DSBE"/>
    <property type="match status" value="1"/>
</dbReference>
<dbReference type="SUPFAM" id="SSF52833">
    <property type="entry name" value="Thioredoxin-like"/>
    <property type="match status" value="1"/>
</dbReference>
<accession>A0A517WEZ5</accession>
<proteinExistence type="predicted"/>
<evidence type="ECO:0000256" key="4">
    <source>
        <dbReference type="ARBA" id="ARBA00023284"/>
    </source>
</evidence>
<dbReference type="InterPro" id="IPR013740">
    <property type="entry name" value="Redoxin"/>
</dbReference>
<dbReference type="InterPro" id="IPR013766">
    <property type="entry name" value="Thioredoxin_domain"/>
</dbReference>
<feature type="region of interest" description="Disordered" evidence="5">
    <location>
        <begin position="61"/>
        <end position="87"/>
    </location>
</feature>
<evidence type="ECO:0000256" key="5">
    <source>
        <dbReference type="SAM" id="MobiDB-lite"/>
    </source>
</evidence>
<dbReference type="GO" id="GO:0016491">
    <property type="term" value="F:oxidoreductase activity"/>
    <property type="evidence" value="ECO:0007669"/>
    <property type="project" value="InterPro"/>
</dbReference>
<dbReference type="AlphaFoldDB" id="A0A517WEZ5"/>
<evidence type="ECO:0000256" key="1">
    <source>
        <dbReference type="ARBA" id="ARBA00004196"/>
    </source>
</evidence>
<sequence length="239" mass="26969">MLLFRFCLKFEQVYPINYTFQGRTMILTKLIHNLRQQSLFRTAFVCSLLLFTLSCSSQESQETTKTEPQPEAASSETATPEAKPAKTEEITLTLSDAAGFEEILKQQQGKVVLVDFWATWCIPCVKNFHHTVEWNQKLADQGLSVISVSMDESDEATQKAVREFLEKQKAQFTNVLATAADDKDPMETFGIDDGALPHYRIYDRSGKLVKKFSFADPSQEITQADIEAAIEAALKQKPE</sequence>
<keyword evidence="2" id="KW-0201">Cytochrome c-type biogenesis</keyword>
<organism evidence="7 8">
    <name type="scientific">Gimesia chilikensis</name>
    <dbReference type="NCBI Taxonomy" id="2605989"/>
    <lineage>
        <taxon>Bacteria</taxon>
        <taxon>Pseudomonadati</taxon>
        <taxon>Planctomycetota</taxon>
        <taxon>Planctomycetia</taxon>
        <taxon>Planctomycetales</taxon>
        <taxon>Planctomycetaceae</taxon>
        <taxon>Gimesia</taxon>
    </lineage>
</organism>
<dbReference type="Proteomes" id="UP000320722">
    <property type="component" value="Chromosome"/>
</dbReference>
<feature type="domain" description="Thioredoxin" evidence="6">
    <location>
        <begin position="63"/>
        <end position="235"/>
    </location>
</feature>
<dbReference type="Pfam" id="PF08534">
    <property type="entry name" value="Redoxin"/>
    <property type="match status" value="1"/>
</dbReference>
<dbReference type="InterPro" id="IPR050553">
    <property type="entry name" value="Thioredoxin_ResA/DsbE_sf"/>
</dbReference>
<evidence type="ECO:0000259" key="6">
    <source>
        <dbReference type="PROSITE" id="PS51352"/>
    </source>
</evidence>
<dbReference type="CDD" id="cd02966">
    <property type="entry name" value="TlpA_like_family"/>
    <property type="match status" value="1"/>
</dbReference>
<evidence type="ECO:0000313" key="8">
    <source>
        <dbReference type="Proteomes" id="UP000320722"/>
    </source>
</evidence>
<dbReference type="GO" id="GO:0017004">
    <property type="term" value="P:cytochrome complex assembly"/>
    <property type="evidence" value="ECO:0007669"/>
    <property type="project" value="UniProtKB-KW"/>
</dbReference>
<dbReference type="GO" id="GO:0030313">
    <property type="term" value="C:cell envelope"/>
    <property type="evidence" value="ECO:0007669"/>
    <property type="project" value="UniProtKB-SubCell"/>
</dbReference>
<feature type="compositionally biased region" description="Low complexity" evidence="5">
    <location>
        <begin position="70"/>
        <end position="82"/>
    </location>
</feature>
<dbReference type="InterPro" id="IPR036249">
    <property type="entry name" value="Thioredoxin-like_sf"/>
</dbReference>